<dbReference type="InterPro" id="IPR035979">
    <property type="entry name" value="RBD_domain_sf"/>
</dbReference>
<dbReference type="PROSITE" id="PS50102">
    <property type="entry name" value="RRM"/>
    <property type="match status" value="1"/>
</dbReference>
<evidence type="ECO:0000313" key="4">
    <source>
        <dbReference type="EMBL" id="CAI4008878.1"/>
    </source>
</evidence>
<comment type="caution">
    <text evidence="4">The sequence shown here is derived from an EMBL/GenBank/DDBJ whole genome shotgun (WGS) entry which is preliminary data.</text>
</comment>
<dbReference type="InterPro" id="IPR000504">
    <property type="entry name" value="RRM_dom"/>
</dbReference>
<evidence type="ECO:0000313" key="6">
    <source>
        <dbReference type="EMBL" id="CAL4796190.1"/>
    </source>
</evidence>
<dbReference type="PANTHER" id="PTHR15744:SF0">
    <property type="entry name" value="KH HOMOLOGY DOMAIN-CONTAINING PROTEIN 4"/>
    <property type="match status" value="1"/>
</dbReference>
<dbReference type="GO" id="GO:0005524">
    <property type="term" value="F:ATP binding"/>
    <property type="evidence" value="ECO:0007669"/>
    <property type="project" value="InterPro"/>
</dbReference>
<dbReference type="SUPFAM" id="SSF47323">
    <property type="entry name" value="Anticodon-binding domain of a subclass of class I aminoacyl-tRNA synthetases"/>
    <property type="match status" value="1"/>
</dbReference>
<dbReference type="Pfam" id="PF22675">
    <property type="entry name" value="KH-I_KHDC4-BBP"/>
    <property type="match status" value="1"/>
</dbReference>
<dbReference type="PANTHER" id="PTHR15744">
    <property type="entry name" value="BLOM7"/>
    <property type="match status" value="1"/>
</dbReference>
<dbReference type="InterPro" id="IPR009080">
    <property type="entry name" value="tRNAsynth_Ia_anticodon-bd"/>
</dbReference>
<dbReference type="SUPFAM" id="SSF54928">
    <property type="entry name" value="RNA-binding domain, RBD"/>
    <property type="match status" value="1"/>
</dbReference>
<gene>
    <name evidence="4" type="ORF">C1SCF055_LOCUS34272</name>
</gene>
<accession>A0A9P1GDE4</accession>
<dbReference type="CDD" id="cd00590">
    <property type="entry name" value="RRM_SF"/>
    <property type="match status" value="1"/>
</dbReference>
<reference evidence="4" key="1">
    <citation type="submission" date="2022-10" db="EMBL/GenBank/DDBJ databases">
        <authorList>
            <person name="Chen Y."/>
            <person name="Dougan E. K."/>
            <person name="Chan C."/>
            <person name="Rhodes N."/>
            <person name="Thang M."/>
        </authorList>
    </citation>
    <scope>NUCLEOTIDE SEQUENCE</scope>
</reference>
<dbReference type="InterPro" id="IPR012677">
    <property type="entry name" value="Nucleotide-bd_a/b_plait_sf"/>
</dbReference>
<dbReference type="Gene3D" id="1.20.120.1910">
    <property type="entry name" value="Cysteine-tRNA ligase, C-terminal anti-codon recognition domain"/>
    <property type="match status" value="1"/>
</dbReference>
<dbReference type="FunFam" id="3.30.1370.10:FF:000037">
    <property type="entry name" value="KH domain protein"/>
    <property type="match status" value="1"/>
</dbReference>
<feature type="domain" description="RRM" evidence="3">
    <location>
        <begin position="91"/>
        <end position="167"/>
    </location>
</feature>
<dbReference type="InterPro" id="IPR047889">
    <property type="entry name" value="KHDC4_KH-I_second"/>
</dbReference>
<name>A0A9P1GDE4_9DINO</name>
<dbReference type="InterPro" id="IPR055256">
    <property type="entry name" value="KH_1_KHDC4/BBP-like"/>
</dbReference>
<reference evidence="5" key="2">
    <citation type="submission" date="2024-04" db="EMBL/GenBank/DDBJ databases">
        <authorList>
            <person name="Chen Y."/>
            <person name="Shah S."/>
            <person name="Dougan E. K."/>
            <person name="Thang M."/>
            <person name="Chan C."/>
        </authorList>
    </citation>
    <scope>NUCLEOTIDE SEQUENCE [LARGE SCALE GENOMIC DNA]</scope>
</reference>
<keyword evidence="1" id="KW-0694">RNA-binding</keyword>
<feature type="region of interest" description="Disordered" evidence="2">
    <location>
        <begin position="343"/>
        <end position="390"/>
    </location>
</feature>
<dbReference type="Proteomes" id="UP001152797">
    <property type="component" value="Unassembled WGS sequence"/>
</dbReference>
<feature type="compositionally biased region" description="Basic and acidic residues" evidence="2">
    <location>
        <begin position="365"/>
        <end position="381"/>
    </location>
</feature>
<organism evidence="4">
    <name type="scientific">Cladocopium goreaui</name>
    <dbReference type="NCBI Taxonomy" id="2562237"/>
    <lineage>
        <taxon>Eukaryota</taxon>
        <taxon>Sar</taxon>
        <taxon>Alveolata</taxon>
        <taxon>Dinophyceae</taxon>
        <taxon>Suessiales</taxon>
        <taxon>Symbiodiniaceae</taxon>
        <taxon>Cladocopium</taxon>
    </lineage>
</organism>
<dbReference type="InterPro" id="IPR031121">
    <property type="entry name" value="RIK/BLOM7"/>
</dbReference>
<dbReference type="EMBL" id="CAMXCT010004412">
    <property type="protein sequence ID" value="CAI4008878.1"/>
    <property type="molecule type" value="Genomic_DNA"/>
</dbReference>
<dbReference type="GO" id="GO:0004812">
    <property type="term" value="F:aminoacyl-tRNA ligase activity"/>
    <property type="evidence" value="ECO:0007669"/>
    <property type="project" value="InterPro"/>
</dbReference>
<dbReference type="Pfam" id="PF00076">
    <property type="entry name" value="RRM_1"/>
    <property type="match status" value="1"/>
</dbReference>
<dbReference type="EMBL" id="CAMXCT030004412">
    <property type="protein sequence ID" value="CAL4796190.1"/>
    <property type="molecule type" value="Genomic_DNA"/>
</dbReference>
<evidence type="ECO:0000313" key="7">
    <source>
        <dbReference type="Proteomes" id="UP001152797"/>
    </source>
</evidence>
<dbReference type="SMART" id="SM00360">
    <property type="entry name" value="RRM"/>
    <property type="match status" value="1"/>
</dbReference>
<dbReference type="EMBL" id="CAMXCT020004412">
    <property type="protein sequence ID" value="CAL1162253.1"/>
    <property type="molecule type" value="Genomic_DNA"/>
</dbReference>
<evidence type="ECO:0000256" key="1">
    <source>
        <dbReference type="PROSITE-ProRule" id="PRU00176"/>
    </source>
</evidence>
<evidence type="ECO:0000256" key="2">
    <source>
        <dbReference type="SAM" id="MobiDB-lite"/>
    </source>
</evidence>
<dbReference type="GO" id="GO:0006418">
    <property type="term" value="P:tRNA aminoacylation for protein translation"/>
    <property type="evidence" value="ECO:0007669"/>
    <property type="project" value="InterPro"/>
</dbReference>
<sequence>MAANYPGMPDPAAMQAMLGSAPSGDSSAMSGVPPPQFDPAMAQAYVQMVQYIQQGLQHQAGFSGSSFPTPPMFPGIPPSPYTPTMPSEPAITVSVEGMKFQYQLTEDDLHKVFSRYGSVKQIRVDEAGASAMIIFEQFPDAQAAMNDLNGKVLNGLEGTLRINWANNPAMPPPYPGMPFPAWGFPPAPGQAWGAPAAAVANSTASGNADKSPGKSQKKYTCRFIIGIENDKDFQVARRIIGAKGTNMKRIVKQTEAKLRLRGVGSGYFEGAGQKESSEPLQLCISCTSHDGYKTAVRGVEELLNRVYEEYRQFCRENQKPIPDLQINLTENQLVYSSKASFAGGMGMDDDEGDGKDKRKGKARTAKREPMKSQDGVIDRGEPGPNAPPVNEIEKLIDERNEARRANNFPEADRIRQLLHSRGVALMDEPGGRGKGAEVTTWRYWRD</sequence>
<dbReference type="CDD" id="cd22386">
    <property type="entry name" value="KH-I_KHDC4_rpt2"/>
    <property type="match status" value="1"/>
</dbReference>
<proteinExistence type="predicted"/>
<dbReference type="SUPFAM" id="SSF54791">
    <property type="entry name" value="Eukaryotic type KH-domain (KH-domain type I)"/>
    <property type="match status" value="1"/>
</dbReference>
<protein>
    <submittedName>
        <fullName evidence="6">RRM domain-containing protein</fullName>
    </submittedName>
</protein>
<dbReference type="InterPro" id="IPR036612">
    <property type="entry name" value="KH_dom_type_1_sf"/>
</dbReference>
<dbReference type="AlphaFoldDB" id="A0A9P1GDE4"/>
<dbReference type="OrthoDB" id="5989967at2759"/>
<evidence type="ECO:0000259" key="3">
    <source>
        <dbReference type="PROSITE" id="PS50102"/>
    </source>
</evidence>
<dbReference type="Gene3D" id="3.30.1370.10">
    <property type="entry name" value="K Homology domain, type 1"/>
    <property type="match status" value="1"/>
</dbReference>
<dbReference type="GO" id="GO:0005634">
    <property type="term" value="C:nucleus"/>
    <property type="evidence" value="ECO:0007669"/>
    <property type="project" value="InterPro"/>
</dbReference>
<evidence type="ECO:0000313" key="5">
    <source>
        <dbReference type="EMBL" id="CAL1162253.1"/>
    </source>
</evidence>
<dbReference type="GO" id="GO:0003723">
    <property type="term" value="F:RNA binding"/>
    <property type="evidence" value="ECO:0007669"/>
    <property type="project" value="UniProtKB-UniRule"/>
</dbReference>
<keyword evidence="7" id="KW-1185">Reference proteome</keyword>
<dbReference type="Gene3D" id="3.30.70.330">
    <property type="match status" value="1"/>
</dbReference>